<proteinExistence type="predicted"/>
<dbReference type="Gramene" id="Pp3c8_14989V3.1">
    <property type="protein sequence ID" value="Pp3c8_14989V3.1"/>
    <property type="gene ID" value="Pp3c8_14989"/>
</dbReference>
<sequence>MSFNETHLGSIHLSPNEKTMIRQAPTQAPEGYIRRAAAVQDSLRGMHVADDSRAPIIPNPCTTPFTRDTAHPHQPDKGQLKSTSPRSITWPPLICAVDDLICPSSTILFAAVTSSVSGCFATLGVTALPCITIRIPPLTQWTVILPPPPRTRNERLLLAPFFVSSLLSRPSV</sequence>
<dbReference type="Proteomes" id="UP000006727">
    <property type="component" value="Chromosome 8"/>
</dbReference>
<evidence type="ECO:0000313" key="2">
    <source>
        <dbReference type="EMBL" id="PNR49667.1"/>
    </source>
</evidence>
<feature type="region of interest" description="Disordered" evidence="1">
    <location>
        <begin position="63"/>
        <end position="85"/>
    </location>
</feature>
<dbReference type="AlphaFoldDB" id="A0A2K1K7B9"/>
<dbReference type="InParanoid" id="A0A2K1K7B9"/>
<feature type="compositionally biased region" description="Basic and acidic residues" evidence="1">
    <location>
        <begin position="68"/>
        <end position="79"/>
    </location>
</feature>
<keyword evidence="4" id="KW-1185">Reference proteome</keyword>
<evidence type="ECO:0000313" key="3">
    <source>
        <dbReference type="EnsemblPlants" id="Pp3c8_14989V3.1"/>
    </source>
</evidence>
<evidence type="ECO:0000256" key="1">
    <source>
        <dbReference type="SAM" id="MobiDB-lite"/>
    </source>
</evidence>
<organism evidence="2">
    <name type="scientific">Physcomitrium patens</name>
    <name type="common">Spreading-leaved earth moss</name>
    <name type="synonym">Physcomitrella patens</name>
    <dbReference type="NCBI Taxonomy" id="3218"/>
    <lineage>
        <taxon>Eukaryota</taxon>
        <taxon>Viridiplantae</taxon>
        <taxon>Streptophyta</taxon>
        <taxon>Embryophyta</taxon>
        <taxon>Bryophyta</taxon>
        <taxon>Bryophytina</taxon>
        <taxon>Bryopsida</taxon>
        <taxon>Funariidae</taxon>
        <taxon>Funariales</taxon>
        <taxon>Funariaceae</taxon>
        <taxon>Physcomitrium</taxon>
    </lineage>
</organism>
<reference evidence="2 4" key="2">
    <citation type="journal article" date="2018" name="Plant J.">
        <title>The Physcomitrella patens chromosome-scale assembly reveals moss genome structure and evolution.</title>
        <authorList>
            <person name="Lang D."/>
            <person name="Ullrich K.K."/>
            <person name="Murat F."/>
            <person name="Fuchs J."/>
            <person name="Jenkins J."/>
            <person name="Haas F.B."/>
            <person name="Piednoel M."/>
            <person name="Gundlach H."/>
            <person name="Van Bel M."/>
            <person name="Meyberg R."/>
            <person name="Vives C."/>
            <person name="Morata J."/>
            <person name="Symeonidi A."/>
            <person name="Hiss M."/>
            <person name="Muchero W."/>
            <person name="Kamisugi Y."/>
            <person name="Saleh O."/>
            <person name="Blanc G."/>
            <person name="Decker E.L."/>
            <person name="van Gessel N."/>
            <person name="Grimwood J."/>
            <person name="Hayes R.D."/>
            <person name="Graham S.W."/>
            <person name="Gunter L.E."/>
            <person name="McDaniel S.F."/>
            <person name="Hoernstein S.N.W."/>
            <person name="Larsson A."/>
            <person name="Li F.W."/>
            <person name="Perroud P.F."/>
            <person name="Phillips J."/>
            <person name="Ranjan P."/>
            <person name="Rokshar D.S."/>
            <person name="Rothfels C.J."/>
            <person name="Schneider L."/>
            <person name="Shu S."/>
            <person name="Stevenson D.W."/>
            <person name="Thummler F."/>
            <person name="Tillich M."/>
            <person name="Villarreal Aguilar J.C."/>
            <person name="Widiez T."/>
            <person name="Wong G.K."/>
            <person name="Wymore A."/>
            <person name="Zhang Y."/>
            <person name="Zimmer A.D."/>
            <person name="Quatrano R.S."/>
            <person name="Mayer K.F.X."/>
            <person name="Goodstein D."/>
            <person name="Casacuberta J.M."/>
            <person name="Vandepoele K."/>
            <person name="Reski R."/>
            <person name="Cuming A.C."/>
            <person name="Tuskan G.A."/>
            <person name="Maumus F."/>
            <person name="Salse J."/>
            <person name="Schmutz J."/>
            <person name="Rensing S.A."/>
        </authorList>
    </citation>
    <scope>NUCLEOTIDE SEQUENCE [LARGE SCALE GENOMIC DNA]</scope>
    <source>
        <strain evidence="3 4">cv. Gransden 2004</strain>
    </source>
</reference>
<reference evidence="3" key="3">
    <citation type="submission" date="2020-12" db="UniProtKB">
        <authorList>
            <consortium name="EnsemblPlants"/>
        </authorList>
    </citation>
    <scope>IDENTIFICATION</scope>
</reference>
<dbReference type="EnsemblPlants" id="Pp3c8_14989V3.1">
    <property type="protein sequence ID" value="Pp3c8_14989V3.1"/>
    <property type="gene ID" value="Pp3c8_14989"/>
</dbReference>
<name>A0A2K1K7B9_PHYPA</name>
<gene>
    <name evidence="2" type="ORF">PHYPA_011563</name>
</gene>
<dbReference type="EMBL" id="ABEU02000008">
    <property type="protein sequence ID" value="PNR49667.1"/>
    <property type="molecule type" value="Genomic_DNA"/>
</dbReference>
<reference evidence="2 4" key="1">
    <citation type="journal article" date="2008" name="Science">
        <title>The Physcomitrella genome reveals evolutionary insights into the conquest of land by plants.</title>
        <authorList>
            <person name="Rensing S."/>
            <person name="Lang D."/>
            <person name="Zimmer A."/>
            <person name="Terry A."/>
            <person name="Salamov A."/>
            <person name="Shapiro H."/>
            <person name="Nishiyama T."/>
            <person name="Perroud P.-F."/>
            <person name="Lindquist E."/>
            <person name="Kamisugi Y."/>
            <person name="Tanahashi T."/>
            <person name="Sakakibara K."/>
            <person name="Fujita T."/>
            <person name="Oishi K."/>
            <person name="Shin-I T."/>
            <person name="Kuroki Y."/>
            <person name="Toyoda A."/>
            <person name="Suzuki Y."/>
            <person name="Hashimoto A."/>
            <person name="Yamaguchi K."/>
            <person name="Sugano A."/>
            <person name="Kohara Y."/>
            <person name="Fujiyama A."/>
            <person name="Anterola A."/>
            <person name="Aoki S."/>
            <person name="Ashton N."/>
            <person name="Barbazuk W.B."/>
            <person name="Barker E."/>
            <person name="Bennetzen J."/>
            <person name="Bezanilla M."/>
            <person name="Blankenship R."/>
            <person name="Cho S.H."/>
            <person name="Dutcher S."/>
            <person name="Estelle M."/>
            <person name="Fawcett J.A."/>
            <person name="Gundlach H."/>
            <person name="Hanada K."/>
            <person name="Heyl A."/>
            <person name="Hicks K.A."/>
            <person name="Hugh J."/>
            <person name="Lohr M."/>
            <person name="Mayer K."/>
            <person name="Melkozernov A."/>
            <person name="Murata T."/>
            <person name="Nelson D."/>
            <person name="Pils B."/>
            <person name="Prigge M."/>
            <person name="Reiss B."/>
            <person name="Renner T."/>
            <person name="Rombauts S."/>
            <person name="Rushton P."/>
            <person name="Sanderfoot A."/>
            <person name="Schween G."/>
            <person name="Shiu S.-H."/>
            <person name="Stueber K."/>
            <person name="Theodoulou F.L."/>
            <person name="Tu H."/>
            <person name="Van de Peer Y."/>
            <person name="Verrier P.J."/>
            <person name="Waters E."/>
            <person name="Wood A."/>
            <person name="Yang L."/>
            <person name="Cove D."/>
            <person name="Cuming A."/>
            <person name="Hasebe M."/>
            <person name="Lucas S."/>
            <person name="Mishler D.B."/>
            <person name="Reski R."/>
            <person name="Grigoriev I."/>
            <person name="Quatrano R.S."/>
            <person name="Boore J.L."/>
        </authorList>
    </citation>
    <scope>NUCLEOTIDE SEQUENCE [LARGE SCALE GENOMIC DNA]</scope>
    <source>
        <strain evidence="3 4">cv. Gransden 2004</strain>
    </source>
</reference>
<protein>
    <submittedName>
        <fullName evidence="2 3">Uncharacterized protein</fullName>
    </submittedName>
</protein>
<accession>A0A2K1K7B9</accession>
<evidence type="ECO:0000313" key="4">
    <source>
        <dbReference type="Proteomes" id="UP000006727"/>
    </source>
</evidence>